<keyword evidence="1" id="KW-0004">4Fe-4S</keyword>
<dbReference type="EMBL" id="BARV01040683">
    <property type="protein sequence ID" value="GAI56301.1"/>
    <property type="molecule type" value="Genomic_DNA"/>
</dbReference>
<feature type="non-terminal residue" evidence="6">
    <location>
        <position position="1"/>
    </location>
</feature>
<dbReference type="GO" id="GO:0016491">
    <property type="term" value="F:oxidoreductase activity"/>
    <property type="evidence" value="ECO:0007669"/>
    <property type="project" value="UniProtKB-KW"/>
</dbReference>
<keyword evidence="5" id="KW-0411">Iron-sulfur</keyword>
<dbReference type="InterPro" id="IPR036188">
    <property type="entry name" value="FAD/NAD-bd_sf"/>
</dbReference>
<dbReference type="SUPFAM" id="SSF51905">
    <property type="entry name" value="FAD/NAD(P)-binding domain"/>
    <property type="match status" value="1"/>
</dbReference>
<dbReference type="PANTHER" id="PTHR43498">
    <property type="entry name" value="FERREDOXIN:COB-COM HETERODISULFIDE REDUCTASE SUBUNIT A"/>
    <property type="match status" value="1"/>
</dbReference>
<evidence type="ECO:0000256" key="1">
    <source>
        <dbReference type="ARBA" id="ARBA00022485"/>
    </source>
</evidence>
<dbReference type="GO" id="GO:0046872">
    <property type="term" value="F:metal ion binding"/>
    <property type="evidence" value="ECO:0007669"/>
    <property type="project" value="UniProtKB-KW"/>
</dbReference>
<comment type="caution">
    <text evidence="6">The sequence shown here is derived from an EMBL/GenBank/DDBJ whole genome shotgun (WGS) entry which is preliminary data.</text>
</comment>
<dbReference type="GO" id="GO:0051539">
    <property type="term" value="F:4 iron, 4 sulfur cluster binding"/>
    <property type="evidence" value="ECO:0007669"/>
    <property type="project" value="UniProtKB-KW"/>
</dbReference>
<keyword evidence="3" id="KW-0560">Oxidoreductase</keyword>
<evidence type="ECO:0000256" key="2">
    <source>
        <dbReference type="ARBA" id="ARBA00022723"/>
    </source>
</evidence>
<keyword evidence="4" id="KW-0408">Iron</keyword>
<accession>X1QND3</accession>
<keyword evidence="2" id="KW-0479">Metal-binding</keyword>
<evidence type="ECO:0000256" key="3">
    <source>
        <dbReference type="ARBA" id="ARBA00023002"/>
    </source>
</evidence>
<organism evidence="6">
    <name type="scientific">marine sediment metagenome</name>
    <dbReference type="NCBI Taxonomy" id="412755"/>
    <lineage>
        <taxon>unclassified sequences</taxon>
        <taxon>metagenomes</taxon>
        <taxon>ecological metagenomes</taxon>
    </lineage>
</organism>
<dbReference type="InterPro" id="IPR039650">
    <property type="entry name" value="HdrA-like"/>
</dbReference>
<dbReference type="AlphaFoldDB" id="X1QND3"/>
<feature type="non-terminal residue" evidence="6">
    <location>
        <position position="162"/>
    </location>
</feature>
<reference evidence="6" key="1">
    <citation type="journal article" date="2014" name="Front. Microbiol.">
        <title>High frequency of phylogenetically diverse reductive dehalogenase-homologous genes in deep subseafloor sedimentary metagenomes.</title>
        <authorList>
            <person name="Kawai M."/>
            <person name="Futagami T."/>
            <person name="Toyoda A."/>
            <person name="Takaki Y."/>
            <person name="Nishi S."/>
            <person name="Hori S."/>
            <person name="Arai W."/>
            <person name="Tsubouchi T."/>
            <person name="Morono Y."/>
            <person name="Uchiyama I."/>
            <person name="Ito T."/>
            <person name="Fujiyama A."/>
            <person name="Inagaki F."/>
            <person name="Takami H."/>
        </authorList>
    </citation>
    <scope>NUCLEOTIDE SEQUENCE</scope>
    <source>
        <strain evidence="6">Expedition CK06-06</strain>
    </source>
</reference>
<evidence type="ECO:0000256" key="4">
    <source>
        <dbReference type="ARBA" id="ARBA00023004"/>
    </source>
</evidence>
<dbReference type="PANTHER" id="PTHR43498:SF1">
    <property type="entry name" value="COB--COM HETERODISULFIDE REDUCTASE IRON-SULFUR SUBUNIT A"/>
    <property type="match status" value="1"/>
</dbReference>
<proteinExistence type="predicted"/>
<protein>
    <submittedName>
        <fullName evidence="6">Uncharacterized protein</fullName>
    </submittedName>
</protein>
<gene>
    <name evidence="6" type="ORF">S06H3_61898</name>
</gene>
<sequence>ITQYGYGRYDNVLTALQFERMCNASGPTAGNIVLKDGSMPKSVAIIHCVGSRDKNYHEYCSRVCCMYALKYSHLIKEKTGAEVYQMYIDMRCFGKGYEEFYERLSDEGVNFIRGKVAQVTVRAMNDEEKGKLIVVAEDTLLGTMIRVPVDMVILATALESQV</sequence>
<evidence type="ECO:0000256" key="5">
    <source>
        <dbReference type="ARBA" id="ARBA00023014"/>
    </source>
</evidence>
<evidence type="ECO:0000313" key="6">
    <source>
        <dbReference type="EMBL" id="GAI56301.1"/>
    </source>
</evidence>
<name>X1QND3_9ZZZZ</name>